<dbReference type="PANTHER" id="PTHR33096">
    <property type="entry name" value="CXC2 DOMAIN-CONTAINING PROTEIN"/>
    <property type="match status" value="1"/>
</dbReference>
<reference evidence="3 4" key="3">
    <citation type="journal article" date="2017" name="G3 (Bethesda)">
        <title>Comparative analysis highlights variable genome content of wheat rusts and divergence of the mating loci.</title>
        <authorList>
            <person name="Cuomo C.A."/>
            <person name="Bakkeren G."/>
            <person name="Khalil H.B."/>
            <person name="Panwar V."/>
            <person name="Joly D."/>
            <person name="Linning R."/>
            <person name="Sakthikumar S."/>
            <person name="Song X."/>
            <person name="Adiconis X."/>
            <person name="Fan L."/>
            <person name="Goldberg J.M."/>
            <person name="Levin J.Z."/>
            <person name="Young S."/>
            <person name="Zeng Q."/>
            <person name="Anikster Y."/>
            <person name="Bruce M."/>
            <person name="Wang M."/>
            <person name="Yin C."/>
            <person name="McCallum B."/>
            <person name="Szabo L.J."/>
            <person name="Hulbert S."/>
            <person name="Chen X."/>
            <person name="Fellers J.P."/>
        </authorList>
    </citation>
    <scope>NUCLEOTIDE SEQUENCE</scope>
    <source>
        <strain evidence="3">isolate 1-1 / race 1 (BBBD)</strain>
        <strain evidence="4">Isolate 1-1 / race 1 (BBBD)</strain>
    </source>
</reference>
<dbReference type="InterPro" id="IPR041320">
    <property type="entry name" value="CxC1"/>
</dbReference>
<evidence type="ECO:0000259" key="1">
    <source>
        <dbReference type="Pfam" id="PF18802"/>
    </source>
</evidence>
<dbReference type="InterPro" id="IPR040521">
    <property type="entry name" value="KDZ"/>
</dbReference>
<dbReference type="AlphaFoldDB" id="A0A180GDD7"/>
<proteinExistence type="predicted"/>
<dbReference type="Pfam" id="PF18758">
    <property type="entry name" value="KDZ"/>
    <property type="match status" value="1"/>
</dbReference>
<reference evidence="2" key="2">
    <citation type="submission" date="2016-05" db="EMBL/GenBank/DDBJ databases">
        <title>Comparative analysis highlights variable genome content of wheat rusts and divergence of the mating loci.</title>
        <authorList>
            <person name="Cuomo C.A."/>
            <person name="Bakkeren G."/>
            <person name="Szabo L."/>
            <person name="Khalil H."/>
            <person name="Joly D."/>
            <person name="Goldberg J."/>
            <person name="Young S."/>
            <person name="Zeng Q."/>
            <person name="Fellers J."/>
        </authorList>
    </citation>
    <scope>NUCLEOTIDE SEQUENCE [LARGE SCALE GENOMIC DNA]</scope>
    <source>
        <strain evidence="2">1-1 BBBD Race 1</strain>
    </source>
</reference>
<accession>A0A180GDD7</accession>
<dbReference type="Proteomes" id="UP000005240">
    <property type="component" value="Unassembled WGS sequence"/>
</dbReference>
<dbReference type="PANTHER" id="PTHR33096:SF1">
    <property type="entry name" value="CXC1-LIKE CYSTEINE CLUSTER ASSOCIATED WITH KDZ TRANSPOSASES DOMAIN-CONTAINING PROTEIN"/>
    <property type="match status" value="1"/>
</dbReference>
<evidence type="ECO:0000313" key="2">
    <source>
        <dbReference type="EMBL" id="OAV90690.1"/>
    </source>
</evidence>
<organism evidence="2">
    <name type="scientific">Puccinia triticina (isolate 1-1 / race 1 (BBBD))</name>
    <name type="common">Brown leaf rust fungus</name>
    <dbReference type="NCBI Taxonomy" id="630390"/>
    <lineage>
        <taxon>Eukaryota</taxon>
        <taxon>Fungi</taxon>
        <taxon>Dikarya</taxon>
        <taxon>Basidiomycota</taxon>
        <taxon>Pucciniomycotina</taxon>
        <taxon>Pucciniomycetes</taxon>
        <taxon>Pucciniales</taxon>
        <taxon>Pucciniaceae</taxon>
        <taxon>Puccinia</taxon>
    </lineage>
</organism>
<evidence type="ECO:0000313" key="4">
    <source>
        <dbReference type="Proteomes" id="UP000005240"/>
    </source>
</evidence>
<reference evidence="3" key="4">
    <citation type="submission" date="2025-05" db="UniProtKB">
        <authorList>
            <consortium name="EnsemblFungi"/>
        </authorList>
    </citation>
    <scope>IDENTIFICATION</scope>
    <source>
        <strain evidence="3">isolate 1-1 / race 1 (BBBD)</strain>
    </source>
</reference>
<dbReference type="Pfam" id="PF18802">
    <property type="entry name" value="CxC1"/>
    <property type="match status" value="1"/>
</dbReference>
<dbReference type="EMBL" id="ADAS02000096">
    <property type="protein sequence ID" value="OAV90689.1"/>
    <property type="molecule type" value="Genomic_DNA"/>
</dbReference>
<keyword evidence="4" id="KW-1185">Reference proteome</keyword>
<dbReference type="EnsemblFungi" id="PTTG_06550-t43_1">
    <property type="protein sequence ID" value="PTTG_06550-t43_1-p1"/>
    <property type="gene ID" value="PTTG_06550"/>
</dbReference>
<dbReference type="STRING" id="630390.A0A180GDD7"/>
<evidence type="ECO:0000313" key="3">
    <source>
        <dbReference type="EnsemblFungi" id="PTTG_06550-t43_1-p1"/>
    </source>
</evidence>
<sequence length="997" mass="114635">MARRRTGNIQRRGPTIIRHPRSGISNQPADLNTAVAMALRHGLIVINPSRDHLHEDPYLSSQTEQLADHFHQHEPPQHETALLPDEFITQYAMRRDRLKSAWKSIEKSMCAAFFVCQYHTKNWTTSTSYLEPLEECDCGNNRKRSVDLIHTHDRFHRQEVEFCSCIPDAIRLIHLGYIPASPSAPRTAFSIPLVQLYQHLWHESAIPYTSFIAGIMYHQDTRSRDKLYARGPSGNPRDLRIPFSQAIDIYSQIQTLQKDLITISLGLKNQDHWAAKCPACFGPEKPDEESQPRTGEAYAIIAMDGNFQHRHHKFASTDVPTEADYPSNFIPTSQIVTHEVRCQSTDEDVAGLRTSCSDAHKAANDVRNSVSWDKFDDTGLFGSCCRHDIPLKLINIEQSGEKLYYPVSIIANILEAFPTKKFGILYDIGCHLDAHIRKRNLLGNQIDRVAFGTSVFHAYVHNWDCQIEYNPRYNSNWGMSDGEGTERLWSQLSDMVGPLRNATRIHRLQAIGSQCDYYAGMLKLILCEWMNRHLDQAHAYLNECQVKLNEIYNQTNPFAEEGECYSQAFFEQQWVLERTYYRDRNNEKVEQKLELGRLLTLEEDLNAAWETIPNTPEDTLARVNRISETRAKVEQQRQRIGADQILEGVTRAHEGLFLKVWWAKTDLRRKYLALLEEKRPLDAVRMGTASKLGTDGKERLIASIRKKTHALQAVVNTYNRHLDAFHVAFPDRPILERAVYDSILRMEPDDIFWKDGVFTNHEEPWAIDPDTQDGMRLVARQQRAREEARRIGREMRRAIRWAVTEHQRIIPLMFGLATESEWVKTRLQPVLNHPMLQTLSLEDQLDCMKAILHNHFILLSRLQLEWNKNVEHIISNTGPYENDADLLRDWNEQVLRLSFLKQTGNLSMVSGDFENAIGNSLDNIDESVMRDFLAQEFDATAGPTNTHNENDPNDDAFNLPANIPGQPNTGLIGPDDFERALEADELDHIFVANLQIN</sequence>
<gene>
    <name evidence="2" type="ORF">PTTG_06550</name>
</gene>
<dbReference type="EnsemblFungi" id="PTTG_06550-t43_2">
    <property type="protein sequence ID" value="PTTG_06550-t43_2-p1"/>
    <property type="gene ID" value="PTTG_06550"/>
</dbReference>
<dbReference type="VEuPathDB" id="FungiDB:PTTG_06550"/>
<protein>
    <submittedName>
        <fullName evidence="3">CxC1 domain-containing protein</fullName>
    </submittedName>
</protein>
<dbReference type="EMBL" id="ADAS02000096">
    <property type="protein sequence ID" value="OAV90690.1"/>
    <property type="molecule type" value="Genomic_DNA"/>
</dbReference>
<name>A0A180GDD7_PUCT1</name>
<feature type="domain" description="CxC1-like cysteine cluster associated with KDZ transposases" evidence="1">
    <location>
        <begin position="122"/>
        <end position="223"/>
    </location>
</feature>
<dbReference type="OrthoDB" id="3253684at2759"/>
<reference evidence="2" key="1">
    <citation type="submission" date="2009-11" db="EMBL/GenBank/DDBJ databases">
        <authorList>
            <consortium name="The Broad Institute Genome Sequencing Platform"/>
            <person name="Ward D."/>
            <person name="Feldgarden M."/>
            <person name="Earl A."/>
            <person name="Young S.K."/>
            <person name="Zeng Q."/>
            <person name="Koehrsen M."/>
            <person name="Alvarado L."/>
            <person name="Berlin A."/>
            <person name="Bochicchio J."/>
            <person name="Borenstein D."/>
            <person name="Chapman S.B."/>
            <person name="Chen Z."/>
            <person name="Engels R."/>
            <person name="Freedman E."/>
            <person name="Gellesch M."/>
            <person name="Goldberg J."/>
            <person name="Griggs A."/>
            <person name="Gujja S."/>
            <person name="Heilman E."/>
            <person name="Heiman D."/>
            <person name="Hepburn T."/>
            <person name="Howarth C."/>
            <person name="Jen D."/>
            <person name="Larson L."/>
            <person name="Lewis B."/>
            <person name="Mehta T."/>
            <person name="Park D."/>
            <person name="Pearson M."/>
            <person name="Roberts A."/>
            <person name="Saif S."/>
            <person name="Shea T."/>
            <person name="Shenoy N."/>
            <person name="Sisk P."/>
            <person name="Stolte C."/>
            <person name="Sykes S."/>
            <person name="Thomson T."/>
            <person name="Walk T."/>
            <person name="White J."/>
            <person name="Yandava C."/>
            <person name="Izard J."/>
            <person name="Baranova O.V."/>
            <person name="Blanton J.M."/>
            <person name="Tanner A.C."/>
            <person name="Dewhirst F.E."/>
            <person name="Haas B."/>
            <person name="Nusbaum C."/>
            <person name="Birren B."/>
        </authorList>
    </citation>
    <scope>NUCLEOTIDE SEQUENCE [LARGE SCALE GENOMIC DNA]</scope>
    <source>
        <strain evidence="2">1-1 BBBD Race 1</strain>
    </source>
</reference>